<keyword evidence="3" id="KW-0804">Transcription</keyword>
<evidence type="ECO:0000256" key="3">
    <source>
        <dbReference type="ARBA" id="ARBA00023163"/>
    </source>
</evidence>
<dbReference type="GO" id="GO:0003677">
    <property type="term" value="F:DNA binding"/>
    <property type="evidence" value="ECO:0007669"/>
    <property type="project" value="UniProtKB-KW"/>
</dbReference>
<organism evidence="6 7">
    <name type="scientific">Ajellomyces capsulatus (strain H88)</name>
    <name type="common">Darling's disease fungus</name>
    <name type="synonym">Histoplasma capsulatum</name>
    <dbReference type="NCBI Taxonomy" id="544711"/>
    <lineage>
        <taxon>Eukaryota</taxon>
        <taxon>Fungi</taxon>
        <taxon>Dikarya</taxon>
        <taxon>Ascomycota</taxon>
        <taxon>Pezizomycotina</taxon>
        <taxon>Eurotiomycetes</taxon>
        <taxon>Eurotiomycetidae</taxon>
        <taxon>Onygenales</taxon>
        <taxon>Ajellomycetaceae</taxon>
        <taxon>Histoplasma</taxon>
    </lineage>
</organism>
<dbReference type="AlphaFoldDB" id="A0A8A1LQU7"/>
<dbReference type="GO" id="GO:0000981">
    <property type="term" value="F:DNA-binding transcription factor activity, RNA polymerase II-specific"/>
    <property type="evidence" value="ECO:0007669"/>
    <property type="project" value="InterPro"/>
</dbReference>
<dbReference type="SUPFAM" id="SSF57701">
    <property type="entry name" value="Zn2/Cys6 DNA-binding domain"/>
    <property type="match status" value="1"/>
</dbReference>
<evidence type="ECO:0000256" key="2">
    <source>
        <dbReference type="ARBA" id="ARBA00023125"/>
    </source>
</evidence>
<dbReference type="Proteomes" id="UP000663419">
    <property type="component" value="Chromosome 3"/>
</dbReference>
<reference evidence="6" key="1">
    <citation type="submission" date="2021-01" db="EMBL/GenBank/DDBJ databases">
        <title>Chromosome-level genome assembly of a human fungal pathogen reveals clustering of transcriptionally co-regulated genes.</title>
        <authorList>
            <person name="Voorhies M."/>
            <person name="Cohen S."/>
            <person name="Shea T.P."/>
            <person name="Petrus S."/>
            <person name="Munoz J.F."/>
            <person name="Poplawski S."/>
            <person name="Goldman W.E."/>
            <person name="Michael T."/>
            <person name="Cuomo C.A."/>
            <person name="Sil A."/>
            <person name="Beyhan S."/>
        </authorList>
    </citation>
    <scope>NUCLEOTIDE SEQUENCE</scope>
    <source>
        <strain evidence="6">H88</strain>
    </source>
</reference>
<accession>A0A8A1LQU7</accession>
<dbReference type="PROSITE" id="PS50048">
    <property type="entry name" value="ZN2_CY6_FUNGAL_2"/>
    <property type="match status" value="1"/>
</dbReference>
<evidence type="ECO:0000259" key="5">
    <source>
        <dbReference type="PROSITE" id="PS50048"/>
    </source>
</evidence>
<protein>
    <recommendedName>
        <fullName evidence="5">Zn(2)-C6 fungal-type domain-containing protein</fullName>
    </recommendedName>
</protein>
<dbReference type="EMBL" id="CP069104">
    <property type="protein sequence ID" value="QSS54392.1"/>
    <property type="molecule type" value="Genomic_DNA"/>
</dbReference>
<sequence>MMAPCKKSRRGCSNCKKRRIKCDESTPQCHRCIRSGWKCPGYPLNMKVKDQTSFSILHKQSSNAPSRVSNGAVINLPNKLQPIPNNLSFPAEQLAVQFFFSIFHSPDDARVRTPYLDFFPSAFRNSSPDSVIYLSTLSVACSAVGSLCGLTREKRLGDMYFYKAISAVRRALENEATRENDETLMGILLLRIYDVLQAVKQSKQVVSIHSRGAAALVRLRSQKRAMNRLSIDLTNSARLELMAMSVWNGERAADVVNEESLLPSDYHPLTRLVFLGARALALQNRFNRLRLSTTKSDIFLQLLQQAIAVDNDIQSWLISLSDICFPGKASSSPNSGEPIFLSEGPDALTKKESFIHILNRYRTSRLMAQYVISGCVSQLDQPELHVQLERSRAIIQDLADGICATLQLYQLDNYETSLHSAVSLHSPDRVLQFRLRMVTRTWTLLPYLTFIATQGFILREGQVEWIQNKIAQIHSFYQECESTPITRGTA</sequence>
<gene>
    <name evidence="6" type="ORF">I7I53_01920</name>
</gene>
<dbReference type="VEuPathDB" id="FungiDB:I7I53_01920"/>
<name>A0A8A1LQU7_AJEC8</name>
<dbReference type="InterPro" id="IPR036864">
    <property type="entry name" value="Zn2-C6_fun-type_DNA-bd_sf"/>
</dbReference>
<dbReference type="PANTHER" id="PTHR38791">
    <property type="entry name" value="ZN(II)2CYS6 TRANSCRIPTION FACTOR (EUROFUNG)-RELATED-RELATED"/>
    <property type="match status" value="1"/>
</dbReference>
<evidence type="ECO:0000256" key="4">
    <source>
        <dbReference type="ARBA" id="ARBA00023242"/>
    </source>
</evidence>
<feature type="domain" description="Zn(2)-C6 fungal-type" evidence="5">
    <location>
        <begin position="11"/>
        <end position="39"/>
    </location>
</feature>
<dbReference type="InterPro" id="IPR053175">
    <property type="entry name" value="DHMBA_Reg_Transcription_Factor"/>
</dbReference>
<dbReference type="GO" id="GO:0008270">
    <property type="term" value="F:zinc ion binding"/>
    <property type="evidence" value="ECO:0007669"/>
    <property type="project" value="InterPro"/>
</dbReference>
<dbReference type="PANTHER" id="PTHR38791:SF5">
    <property type="entry name" value="TRANSCRIPTION FACTOR DBAG-RELATED"/>
    <property type="match status" value="1"/>
</dbReference>
<dbReference type="Pfam" id="PF00172">
    <property type="entry name" value="Zn_clus"/>
    <property type="match status" value="1"/>
</dbReference>
<keyword evidence="4" id="KW-0539">Nucleus</keyword>
<dbReference type="InterPro" id="IPR001138">
    <property type="entry name" value="Zn2Cys6_DnaBD"/>
</dbReference>
<dbReference type="SMART" id="SM00066">
    <property type="entry name" value="GAL4"/>
    <property type="match status" value="1"/>
</dbReference>
<evidence type="ECO:0000256" key="1">
    <source>
        <dbReference type="ARBA" id="ARBA00023015"/>
    </source>
</evidence>
<dbReference type="Gene3D" id="4.10.240.10">
    <property type="entry name" value="Zn(2)-C6 fungal-type DNA-binding domain"/>
    <property type="match status" value="1"/>
</dbReference>
<evidence type="ECO:0000313" key="7">
    <source>
        <dbReference type="Proteomes" id="UP000663419"/>
    </source>
</evidence>
<evidence type="ECO:0000313" key="6">
    <source>
        <dbReference type="EMBL" id="QSS54392.1"/>
    </source>
</evidence>
<keyword evidence="2" id="KW-0238">DNA-binding</keyword>
<dbReference type="CDD" id="cd00067">
    <property type="entry name" value="GAL4"/>
    <property type="match status" value="1"/>
</dbReference>
<keyword evidence="1" id="KW-0805">Transcription regulation</keyword>
<dbReference type="PROSITE" id="PS00463">
    <property type="entry name" value="ZN2_CY6_FUNGAL_1"/>
    <property type="match status" value="1"/>
</dbReference>
<proteinExistence type="predicted"/>